<evidence type="ECO:0000256" key="4">
    <source>
        <dbReference type="ARBA" id="ARBA00022989"/>
    </source>
</evidence>
<dbReference type="Gene3D" id="1.20.81.30">
    <property type="entry name" value="Type II secretion system (T2SS), domain F"/>
    <property type="match status" value="1"/>
</dbReference>
<reference evidence="8 9" key="1">
    <citation type="submission" date="2017-01" db="EMBL/GenBank/DDBJ databases">
        <authorList>
            <person name="Mah S.A."/>
            <person name="Swanson W.J."/>
            <person name="Moy G.W."/>
            <person name="Vacquier V.D."/>
        </authorList>
    </citation>
    <scope>NUCLEOTIDE SEQUENCE [LARGE SCALE GENOMIC DNA]</scope>
    <source>
        <strain evidence="8 9">DSM 11589</strain>
    </source>
</reference>
<dbReference type="Proteomes" id="UP000185678">
    <property type="component" value="Unassembled WGS sequence"/>
</dbReference>
<evidence type="ECO:0000256" key="2">
    <source>
        <dbReference type="ARBA" id="ARBA00022475"/>
    </source>
</evidence>
<dbReference type="OrthoDB" id="9803381at2"/>
<dbReference type="InterPro" id="IPR018076">
    <property type="entry name" value="T2SS_GspF_dom"/>
</dbReference>
<dbReference type="GO" id="GO:0005886">
    <property type="term" value="C:plasma membrane"/>
    <property type="evidence" value="ECO:0007669"/>
    <property type="project" value="UniProtKB-SubCell"/>
</dbReference>
<dbReference type="AlphaFoldDB" id="A0A1N7QDE2"/>
<proteinExistence type="predicted"/>
<comment type="subcellular location">
    <subcellularLocation>
        <location evidence="1">Cell membrane</location>
        <topology evidence="1">Multi-pass membrane protein</topology>
    </subcellularLocation>
</comment>
<feature type="transmembrane region" description="Helical" evidence="6">
    <location>
        <begin position="6"/>
        <end position="26"/>
    </location>
</feature>
<feature type="transmembrane region" description="Helical" evidence="6">
    <location>
        <begin position="265"/>
        <end position="283"/>
    </location>
</feature>
<evidence type="ECO:0000256" key="5">
    <source>
        <dbReference type="ARBA" id="ARBA00023136"/>
    </source>
</evidence>
<evidence type="ECO:0000256" key="3">
    <source>
        <dbReference type="ARBA" id="ARBA00022692"/>
    </source>
</evidence>
<dbReference type="EMBL" id="FTOA01000015">
    <property type="protein sequence ID" value="SIT20587.1"/>
    <property type="molecule type" value="Genomic_DNA"/>
</dbReference>
<accession>A0A1N7QDE2</accession>
<dbReference type="STRING" id="80876.SAMN05421779_1159"/>
<name>A0A1N7QDE2_9PROT</name>
<feature type="transmembrane region" description="Helical" evidence="6">
    <location>
        <begin position="303"/>
        <end position="320"/>
    </location>
</feature>
<keyword evidence="9" id="KW-1185">Reference proteome</keyword>
<keyword evidence="2" id="KW-1003">Cell membrane</keyword>
<keyword evidence="3 6" id="KW-0812">Transmembrane</keyword>
<evidence type="ECO:0000256" key="1">
    <source>
        <dbReference type="ARBA" id="ARBA00004651"/>
    </source>
</evidence>
<dbReference type="Pfam" id="PF00482">
    <property type="entry name" value="T2SSF"/>
    <property type="match status" value="1"/>
</dbReference>
<dbReference type="PANTHER" id="PTHR35007">
    <property type="entry name" value="INTEGRAL MEMBRANE PROTEIN-RELATED"/>
    <property type="match status" value="1"/>
</dbReference>
<protein>
    <submittedName>
        <fullName evidence="8">Tight adherence protein B</fullName>
    </submittedName>
</protein>
<dbReference type="RefSeq" id="WP_076402198.1">
    <property type="nucleotide sequence ID" value="NZ_FTOA01000015.1"/>
</dbReference>
<organism evidence="8 9">
    <name type="scientific">Insolitispirillum peregrinum</name>
    <dbReference type="NCBI Taxonomy" id="80876"/>
    <lineage>
        <taxon>Bacteria</taxon>
        <taxon>Pseudomonadati</taxon>
        <taxon>Pseudomonadota</taxon>
        <taxon>Alphaproteobacteria</taxon>
        <taxon>Rhodospirillales</taxon>
        <taxon>Novispirillaceae</taxon>
        <taxon>Insolitispirillum</taxon>
    </lineage>
</organism>
<gene>
    <name evidence="8" type="ORF">SAMN05421779_1159</name>
</gene>
<keyword evidence="4 6" id="KW-1133">Transmembrane helix</keyword>
<keyword evidence="5 6" id="KW-0472">Membrane</keyword>
<dbReference type="InterPro" id="IPR042094">
    <property type="entry name" value="T2SS_GspF_sf"/>
</dbReference>
<evidence type="ECO:0000259" key="7">
    <source>
        <dbReference type="Pfam" id="PF00482"/>
    </source>
</evidence>
<feature type="transmembrane region" description="Helical" evidence="6">
    <location>
        <begin position="93"/>
        <end position="111"/>
    </location>
</feature>
<dbReference type="PANTHER" id="PTHR35007:SF1">
    <property type="entry name" value="PILUS ASSEMBLY PROTEIN"/>
    <property type="match status" value="1"/>
</dbReference>
<evidence type="ECO:0000313" key="8">
    <source>
        <dbReference type="EMBL" id="SIT20587.1"/>
    </source>
</evidence>
<evidence type="ECO:0000313" key="9">
    <source>
        <dbReference type="Proteomes" id="UP000185678"/>
    </source>
</evidence>
<sequence length="324" mass="35862">MEALLDLVTLLVFVCALCAFYGVLGLNKRRQRAILSAERLARLHRTTSTAENSEIDSILRDIQQVPFAGVPVLGPVMEWAWLSITLLGWRKTLPLRLGMSALAGVLLGIMLGGKTPVPFLASAILSVLFTAVGFVLMMRHALGKQHKVLRQSLPEAIDAINRTCRAGVPVSNSFILVASNLKGPLATEFRIIDHWLRLGVPLRRVMQDSARRVPLPEYRFFAVILIINQESGGRLGETLERLSRTLRERQELQMKILAKTSEARASAKIVAALVPGMMLYMYFNAPADFLFLFSDPTGTTVLAYIVVSVCLGLGIIQVMVRRVR</sequence>
<feature type="transmembrane region" description="Helical" evidence="6">
    <location>
        <begin position="117"/>
        <end position="137"/>
    </location>
</feature>
<feature type="domain" description="Type II secretion system protein GspF" evidence="7">
    <location>
        <begin position="158"/>
        <end position="282"/>
    </location>
</feature>
<evidence type="ECO:0000256" key="6">
    <source>
        <dbReference type="SAM" id="Phobius"/>
    </source>
</evidence>